<dbReference type="Proteomes" id="UP000645610">
    <property type="component" value="Unassembled WGS sequence"/>
</dbReference>
<dbReference type="EMBL" id="JADQDP010000002">
    <property type="protein sequence ID" value="MBF9141792.1"/>
    <property type="molecule type" value="Genomic_DNA"/>
</dbReference>
<reference evidence="2 3" key="1">
    <citation type="submission" date="2020-11" db="EMBL/GenBank/DDBJ databases">
        <authorList>
            <person name="Kim M.K."/>
        </authorList>
    </citation>
    <scope>NUCLEOTIDE SEQUENCE [LARGE SCALE GENOMIC DNA]</scope>
    <source>
        <strain evidence="2 3">BT439</strain>
    </source>
</reference>
<evidence type="ECO:0000313" key="2">
    <source>
        <dbReference type="EMBL" id="MBF9141792.1"/>
    </source>
</evidence>
<accession>A0A931FI86</accession>
<name>A0A931FI86_9BACT</name>
<proteinExistence type="predicted"/>
<keyword evidence="3" id="KW-1185">Reference proteome</keyword>
<comment type="caution">
    <text evidence="2">The sequence shown here is derived from an EMBL/GenBank/DDBJ whole genome shotgun (WGS) entry which is preliminary data.</text>
</comment>
<protein>
    <submittedName>
        <fullName evidence="2">Uncharacterized protein</fullName>
    </submittedName>
</protein>
<gene>
    <name evidence="2" type="ORF">I2I01_09120</name>
</gene>
<dbReference type="AlphaFoldDB" id="A0A931FI86"/>
<organism evidence="2 3">
    <name type="scientific">Hymenobacter properus</name>
    <dbReference type="NCBI Taxonomy" id="2791026"/>
    <lineage>
        <taxon>Bacteria</taxon>
        <taxon>Pseudomonadati</taxon>
        <taxon>Bacteroidota</taxon>
        <taxon>Cytophagia</taxon>
        <taxon>Cytophagales</taxon>
        <taxon>Hymenobacteraceae</taxon>
        <taxon>Hymenobacter</taxon>
    </lineage>
</organism>
<feature type="region of interest" description="Disordered" evidence="1">
    <location>
        <begin position="160"/>
        <end position="183"/>
    </location>
</feature>
<sequence length="198" mass="22203">MSDDSLRADVARRPWGIDTVFGRYLRISRLFEPTRLLYRATPAATCWTQVQLEPVGDTGAVGGEFSLDTVQLDPQRRVLLLNLRGHNGFWGGSLDYGLTNLIDVTEKPLLLLKTEALREDTSYGREDDTTYDDDAAGSEYRAQTVQVRAGLIRVERPRLTSRVGRSGADERSQGPLPETMLPAGRYRYRGGRMLRVGQ</sequence>
<evidence type="ECO:0000256" key="1">
    <source>
        <dbReference type="SAM" id="MobiDB-lite"/>
    </source>
</evidence>
<evidence type="ECO:0000313" key="3">
    <source>
        <dbReference type="Proteomes" id="UP000645610"/>
    </source>
</evidence>
<dbReference type="RefSeq" id="WP_196286133.1">
    <property type="nucleotide sequence ID" value="NZ_JADQDP010000002.1"/>
</dbReference>